<keyword evidence="2" id="KW-1185">Reference proteome</keyword>
<name>A0ACC1YUG7_MELAZ</name>
<sequence>MKVQPAVPKKLQRLPDVFAKVLQLPFPSDTDISVQETSECFLFTASADDTGENVRVHAVEIYPGATKVAIKGMNSGDLLLDEVEIDLWRFRLPAASTLPEMATARCCAGQLVVTVPKTPTLEVTEEERRNRELY</sequence>
<comment type="caution">
    <text evidence="1">The sequence shown here is derived from an EMBL/GenBank/DDBJ whole genome shotgun (WGS) entry which is preliminary data.</text>
</comment>
<protein>
    <submittedName>
        <fullName evidence="1">Heat shock 22 kDa protein</fullName>
    </submittedName>
</protein>
<evidence type="ECO:0000313" key="1">
    <source>
        <dbReference type="EMBL" id="KAJ4727450.1"/>
    </source>
</evidence>
<evidence type="ECO:0000313" key="2">
    <source>
        <dbReference type="Proteomes" id="UP001164539"/>
    </source>
</evidence>
<gene>
    <name evidence="1" type="ORF">OWV82_000549</name>
</gene>
<dbReference type="EMBL" id="CM051394">
    <property type="protein sequence ID" value="KAJ4727450.1"/>
    <property type="molecule type" value="Genomic_DNA"/>
</dbReference>
<accession>A0ACC1YUG7</accession>
<keyword evidence="1" id="KW-0346">Stress response</keyword>
<dbReference type="Proteomes" id="UP001164539">
    <property type="component" value="Chromosome 1"/>
</dbReference>
<proteinExistence type="predicted"/>
<organism evidence="1 2">
    <name type="scientific">Melia azedarach</name>
    <name type="common">Chinaberry tree</name>
    <dbReference type="NCBI Taxonomy" id="155640"/>
    <lineage>
        <taxon>Eukaryota</taxon>
        <taxon>Viridiplantae</taxon>
        <taxon>Streptophyta</taxon>
        <taxon>Embryophyta</taxon>
        <taxon>Tracheophyta</taxon>
        <taxon>Spermatophyta</taxon>
        <taxon>Magnoliopsida</taxon>
        <taxon>eudicotyledons</taxon>
        <taxon>Gunneridae</taxon>
        <taxon>Pentapetalae</taxon>
        <taxon>rosids</taxon>
        <taxon>malvids</taxon>
        <taxon>Sapindales</taxon>
        <taxon>Meliaceae</taxon>
        <taxon>Melia</taxon>
    </lineage>
</organism>
<reference evidence="1 2" key="1">
    <citation type="journal article" date="2023" name="Science">
        <title>Complex scaffold remodeling in plant triterpene biosynthesis.</title>
        <authorList>
            <person name="De La Pena R."/>
            <person name="Hodgson H."/>
            <person name="Liu J.C."/>
            <person name="Stephenson M.J."/>
            <person name="Martin A.C."/>
            <person name="Owen C."/>
            <person name="Harkess A."/>
            <person name="Leebens-Mack J."/>
            <person name="Jimenez L.E."/>
            <person name="Osbourn A."/>
            <person name="Sattely E.S."/>
        </authorList>
    </citation>
    <scope>NUCLEOTIDE SEQUENCE [LARGE SCALE GENOMIC DNA]</scope>
    <source>
        <strain evidence="2">cv. JPN11</strain>
        <tissue evidence="1">Leaf</tissue>
    </source>
</reference>